<dbReference type="UniPathway" id="UPA00554">
    <property type="reaction ID" value="UER00611"/>
</dbReference>
<feature type="binding site" evidence="7">
    <location>
        <position position="189"/>
    </location>
    <ligand>
        <name>beta-D-fructose 1,6-bisphosphate</name>
        <dbReference type="ChEBI" id="CHEBI:32966"/>
        <note>allosteric activator</note>
    </ligand>
</feature>
<dbReference type="AlphaFoldDB" id="A0A3N3ZTZ7"/>
<keyword evidence="7" id="KW-0963">Cytoplasm</keyword>
<feature type="binding site" evidence="7 9">
    <location>
        <position position="55"/>
    </location>
    <ligand>
        <name>NAD(+)</name>
        <dbReference type="ChEBI" id="CHEBI:57540"/>
    </ligand>
</feature>
<protein>
    <recommendedName>
        <fullName evidence="3 7">L-lactate dehydrogenase</fullName>
        <shortName evidence="7">L-LDH</shortName>
        <ecNumber evidence="3 7">1.1.1.27</ecNumber>
    </recommendedName>
</protein>
<feature type="modified residue" description="Phosphotyrosine" evidence="7">
    <location>
        <position position="243"/>
    </location>
</feature>
<comment type="function">
    <text evidence="7">Catalyzes the conversion of lactate to pyruvate.</text>
</comment>
<dbReference type="OrthoDB" id="9802969at2"/>
<dbReference type="GO" id="GO:0004459">
    <property type="term" value="F:L-lactate dehydrogenase (NAD+) activity"/>
    <property type="evidence" value="ECO:0007669"/>
    <property type="project" value="UniProtKB-UniRule"/>
</dbReference>
<dbReference type="Pfam" id="PF00056">
    <property type="entry name" value="Ldh_1_N"/>
    <property type="match status" value="1"/>
</dbReference>
<dbReference type="GO" id="GO:0006096">
    <property type="term" value="P:glycolytic process"/>
    <property type="evidence" value="ECO:0007669"/>
    <property type="project" value="UniProtKB-UniRule"/>
</dbReference>
<keyword evidence="7" id="KW-0021">Allosteric enzyme</keyword>
<evidence type="ECO:0000256" key="10">
    <source>
        <dbReference type="SAM" id="MobiDB-lite"/>
    </source>
</evidence>
<dbReference type="GO" id="GO:0006089">
    <property type="term" value="P:lactate metabolic process"/>
    <property type="evidence" value="ECO:0007669"/>
    <property type="project" value="TreeGrafter"/>
</dbReference>
<comment type="catalytic activity">
    <reaction evidence="6 7">
        <text>(S)-lactate + NAD(+) = pyruvate + NADH + H(+)</text>
        <dbReference type="Rhea" id="RHEA:23444"/>
        <dbReference type="ChEBI" id="CHEBI:15361"/>
        <dbReference type="ChEBI" id="CHEBI:15378"/>
        <dbReference type="ChEBI" id="CHEBI:16651"/>
        <dbReference type="ChEBI" id="CHEBI:57540"/>
        <dbReference type="ChEBI" id="CHEBI:57945"/>
        <dbReference type="EC" id="1.1.1.27"/>
    </reaction>
</comment>
<comment type="similarity">
    <text evidence="2 7">Belongs to the LDH/MDH superfamily. LDH family.</text>
</comment>
<dbReference type="InterPro" id="IPR001236">
    <property type="entry name" value="Lactate/malate_DH_N"/>
</dbReference>
<keyword evidence="14" id="KW-1185">Reference proteome</keyword>
<feature type="compositionally biased region" description="Polar residues" evidence="10">
    <location>
        <begin position="10"/>
        <end position="19"/>
    </location>
</feature>
<evidence type="ECO:0000256" key="2">
    <source>
        <dbReference type="ARBA" id="ARBA00006054"/>
    </source>
</evidence>
<dbReference type="RefSeq" id="WP_123823448.1">
    <property type="nucleotide sequence ID" value="NZ_RKMF01000001.1"/>
</dbReference>
<feature type="active site" description="Proton acceptor" evidence="7 8">
    <location>
        <position position="196"/>
    </location>
</feature>
<feature type="binding site" evidence="7">
    <location>
        <position position="252"/>
    </location>
    <ligand>
        <name>substrate</name>
    </ligand>
</feature>
<dbReference type="SUPFAM" id="SSF51735">
    <property type="entry name" value="NAD(P)-binding Rossmann-fold domains"/>
    <property type="match status" value="1"/>
</dbReference>
<evidence type="ECO:0000256" key="3">
    <source>
        <dbReference type="ARBA" id="ARBA00012967"/>
    </source>
</evidence>
<dbReference type="InterPro" id="IPR022383">
    <property type="entry name" value="Lactate/malate_DH_C"/>
</dbReference>
<feature type="domain" description="Lactate/malate dehydrogenase N-terminal" evidence="11">
    <location>
        <begin position="25"/>
        <end position="162"/>
    </location>
</feature>
<dbReference type="HAMAP" id="MF_00488">
    <property type="entry name" value="Lactate_dehydrog"/>
    <property type="match status" value="1"/>
</dbReference>
<comment type="pathway">
    <text evidence="1 7">Fermentation; pyruvate fermentation to lactate; (S)-lactate from pyruvate: step 1/1.</text>
</comment>
<dbReference type="InterPro" id="IPR018177">
    <property type="entry name" value="L-lactate_DH_AS"/>
</dbReference>
<evidence type="ECO:0000256" key="8">
    <source>
        <dbReference type="PIRSR" id="PIRSR000102-1"/>
    </source>
</evidence>
<dbReference type="GO" id="GO:0005737">
    <property type="term" value="C:cytoplasm"/>
    <property type="evidence" value="ECO:0007669"/>
    <property type="project" value="UniProtKB-SubCell"/>
</dbReference>
<dbReference type="EMBL" id="RKMF01000001">
    <property type="protein sequence ID" value="ROZ65788.1"/>
    <property type="molecule type" value="Genomic_DNA"/>
</dbReference>
<feature type="binding site" evidence="9">
    <location>
        <begin position="30"/>
        <end position="35"/>
    </location>
    <ligand>
        <name>NAD(+)</name>
        <dbReference type="ChEBI" id="CHEBI:57540"/>
    </ligand>
</feature>
<dbReference type="PANTHER" id="PTHR43128:SF16">
    <property type="entry name" value="L-LACTATE DEHYDROGENASE"/>
    <property type="match status" value="1"/>
</dbReference>
<dbReference type="PRINTS" id="PR00086">
    <property type="entry name" value="LLDHDRGNASE"/>
</dbReference>
<dbReference type="Gene3D" id="3.90.110.10">
    <property type="entry name" value="Lactate dehydrogenase/glycoside hydrolase, family 4, C-terminal"/>
    <property type="match status" value="1"/>
</dbReference>
<evidence type="ECO:0000259" key="11">
    <source>
        <dbReference type="Pfam" id="PF00056"/>
    </source>
</evidence>
<dbReference type="InterPro" id="IPR036291">
    <property type="entry name" value="NAD(P)-bd_dom_sf"/>
</dbReference>
<feature type="binding site" evidence="7">
    <location>
        <begin position="100"/>
        <end position="101"/>
    </location>
    <ligand>
        <name>NAD(+)</name>
        <dbReference type="ChEBI" id="CHEBI:57540"/>
    </ligand>
</feature>
<evidence type="ECO:0000256" key="6">
    <source>
        <dbReference type="ARBA" id="ARBA00049258"/>
    </source>
</evidence>
<evidence type="ECO:0000256" key="1">
    <source>
        <dbReference type="ARBA" id="ARBA00004843"/>
    </source>
</evidence>
<evidence type="ECO:0000259" key="12">
    <source>
        <dbReference type="Pfam" id="PF02866"/>
    </source>
</evidence>
<dbReference type="InterPro" id="IPR011304">
    <property type="entry name" value="L-lactate_DH"/>
</dbReference>
<dbReference type="InterPro" id="IPR015955">
    <property type="entry name" value="Lactate_DH/Glyco_Ohase_4_C"/>
</dbReference>
<dbReference type="NCBIfam" id="TIGR01771">
    <property type="entry name" value="L-LDH-NAD"/>
    <property type="match status" value="1"/>
</dbReference>
<dbReference type="PIRSF" id="PIRSF000102">
    <property type="entry name" value="Lac_mal_DH"/>
    <property type="match status" value="1"/>
</dbReference>
<comment type="caution">
    <text evidence="13">The sequence shown here is derived from an EMBL/GenBank/DDBJ whole genome shotgun (WGS) entry which is preliminary data.</text>
</comment>
<accession>A0A3N3ZTZ7</accession>
<feature type="binding site" evidence="7">
    <location>
        <position position="103"/>
    </location>
    <ligand>
        <name>substrate</name>
    </ligand>
</feature>
<keyword evidence="5 7" id="KW-0520">NAD</keyword>
<dbReference type="PANTHER" id="PTHR43128">
    <property type="entry name" value="L-2-HYDROXYCARBOXYLATE DEHYDROGENASE (NAD(P)(+))"/>
    <property type="match status" value="1"/>
</dbReference>
<dbReference type="Proteomes" id="UP000270616">
    <property type="component" value="Unassembled WGS sequence"/>
</dbReference>
<evidence type="ECO:0000313" key="13">
    <source>
        <dbReference type="EMBL" id="ROZ65788.1"/>
    </source>
</evidence>
<dbReference type="InterPro" id="IPR001557">
    <property type="entry name" value="L-lactate/malate_DH"/>
</dbReference>
<gene>
    <name evidence="7" type="primary">ldh</name>
    <name evidence="13" type="ORF">EDL96_00145</name>
</gene>
<sequence length="335" mass="34931">MSEPNAVATAPSSWSTGTQSDRRSKIGIVGAGAVGSSLAYFCQIRGIAREIAIYDVAGDKVRAEAADLSHGAMFSPSTVVTGSDDVSILNGSDIVVITAGAKQKPGQPRLELAGANVDILRALTPKLLEAAPDAIYVLVTNPCDVLTSVFRELSGLPKERVMSSGTVLDTSRLRLRLAEEAGVSPTSVHAMIVGEHGDTEFPLWSIANIGTVPLVDWRGENGELAFPQEVREKIADEVMHAAYSVIAGKGATNYAIGMAGGSICQAILADHHAVMPVSTILDDYQGISGVALSVPSVVGRAGVLQQLPVPMSDGEIQQLKNSAEALKSSLNSLGF</sequence>
<proteinExistence type="inferred from homology"/>
<comment type="caution">
    <text evidence="7">Lacks conserved residue(s) required for the propagation of feature annotation.</text>
</comment>
<feature type="binding site" evidence="7">
    <location>
        <position position="164"/>
    </location>
    <ligand>
        <name>NAD(+)</name>
        <dbReference type="ChEBI" id="CHEBI:57540"/>
    </ligand>
</feature>
<dbReference type="Gene3D" id="3.40.50.720">
    <property type="entry name" value="NAD(P)-binding Rossmann-like Domain"/>
    <property type="match status" value="1"/>
</dbReference>
<evidence type="ECO:0000313" key="14">
    <source>
        <dbReference type="Proteomes" id="UP000270616"/>
    </source>
</evidence>
<feature type="region of interest" description="Disordered" evidence="10">
    <location>
        <begin position="1"/>
        <end position="21"/>
    </location>
</feature>
<dbReference type="SUPFAM" id="SSF56327">
    <property type="entry name" value="LDH C-terminal domain-like"/>
    <property type="match status" value="1"/>
</dbReference>
<feature type="binding site" evidence="7 9">
    <location>
        <begin position="139"/>
        <end position="141"/>
    </location>
    <ligand>
        <name>NAD(+)</name>
        <dbReference type="ChEBI" id="CHEBI:57540"/>
    </ligand>
</feature>
<evidence type="ECO:0000256" key="9">
    <source>
        <dbReference type="PIRSR" id="PIRSR000102-3"/>
    </source>
</evidence>
<dbReference type="CDD" id="cd05292">
    <property type="entry name" value="LDH_2"/>
    <property type="match status" value="1"/>
</dbReference>
<dbReference type="Pfam" id="PF02866">
    <property type="entry name" value="Ldh_1_C"/>
    <property type="match status" value="1"/>
</dbReference>
<comment type="activity regulation">
    <text evidence="7">Allosterically activated by fructose 1,6-bisphosphate (FBP).</text>
</comment>
<feature type="binding site" evidence="7">
    <location>
        <position position="34"/>
    </location>
    <ligand>
        <name>NAD(+)</name>
        <dbReference type="ChEBI" id="CHEBI:57540"/>
    </ligand>
</feature>
<keyword evidence="7" id="KW-0597">Phosphoprotein</keyword>
<evidence type="ECO:0000256" key="4">
    <source>
        <dbReference type="ARBA" id="ARBA00023002"/>
    </source>
</evidence>
<feature type="binding site" evidence="7">
    <location>
        <position position="109"/>
    </location>
    <ligand>
        <name>substrate</name>
    </ligand>
</feature>
<organism evidence="13 14">
    <name type="scientific">Kocuria soli</name>
    <dbReference type="NCBI Taxonomy" id="2485125"/>
    <lineage>
        <taxon>Bacteria</taxon>
        <taxon>Bacillati</taxon>
        <taxon>Actinomycetota</taxon>
        <taxon>Actinomycetes</taxon>
        <taxon>Micrococcales</taxon>
        <taxon>Micrococcaceae</taxon>
        <taxon>Kocuria</taxon>
    </lineage>
</organism>
<feature type="binding site" evidence="7">
    <location>
        <begin position="141"/>
        <end position="144"/>
    </location>
    <ligand>
        <name>substrate</name>
    </ligand>
</feature>
<feature type="binding site" evidence="7">
    <location>
        <position position="60"/>
    </location>
    <ligand>
        <name>NAD(+)</name>
        <dbReference type="ChEBI" id="CHEBI:57540"/>
    </ligand>
</feature>
<evidence type="ECO:0000256" key="7">
    <source>
        <dbReference type="HAMAP-Rule" id="MF_00488"/>
    </source>
</evidence>
<dbReference type="EC" id="1.1.1.27" evidence="3 7"/>
<feature type="domain" description="Lactate/malate dehydrogenase C-terminal" evidence="12">
    <location>
        <begin position="166"/>
        <end position="331"/>
    </location>
</feature>
<comment type="subunit">
    <text evidence="7">Homotetramer.</text>
</comment>
<comment type="subcellular location">
    <subcellularLocation>
        <location evidence="7">Cytoplasm</location>
    </subcellularLocation>
</comment>
<reference evidence="13 14" key="1">
    <citation type="submission" date="2018-10" db="EMBL/GenBank/DDBJ databases">
        <title>Kocuria sp. M5W7-7, whole genome shotgun sequence.</title>
        <authorList>
            <person name="Tuo L."/>
        </authorList>
    </citation>
    <scope>NUCLEOTIDE SEQUENCE [LARGE SCALE GENOMIC DNA]</scope>
    <source>
        <strain evidence="13 14">M5W7-7</strain>
    </source>
</reference>
<dbReference type="PROSITE" id="PS00064">
    <property type="entry name" value="L_LDH"/>
    <property type="match status" value="1"/>
</dbReference>
<feature type="binding site" evidence="9">
    <location>
        <position position="116"/>
    </location>
    <ligand>
        <name>NAD(+)</name>
        <dbReference type="ChEBI" id="CHEBI:57540"/>
    </ligand>
</feature>
<evidence type="ECO:0000256" key="5">
    <source>
        <dbReference type="ARBA" id="ARBA00023027"/>
    </source>
</evidence>
<name>A0A3N3ZTZ7_9MICC</name>
<feature type="binding site" evidence="7">
    <location>
        <begin position="169"/>
        <end position="172"/>
    </location>
    <ligand>
        <name>substrate</name>
    </ligand>
</feature>
<keyword evidence="4 7" id="KW-0560">Oxidoreductase</keyword>
<feature type="binding site" evidence="7">
    <location>
        <position position="174"/>
    </location>
    <ligand>
        <name>beta-D-fructose 1,6-bisphosphate</name>
        <dbReference type="ChEBI" id="CHEBI:32966"/>
        <note>allosteric activator</note>
    </ligand>
</feature>